<dbReference type="SUPFAM" id="SSF50952">
    <property type="entry name" value="Soluble quinoprotein glucose dehydrogenase"/>
    <property type="match status" value="1"/>
</dbReference>
<evidence type="ECO:0000259" key="2">
    <source>
        <dbReference type="Pfam" id="PF13472"/>
    </source>
</evidence>
<dbReference type="AlphaFoldDB" id="A0A432MH97"/>
<dbReference type="InterPro" id="IPR011042">
    <property type="entry name" value="6-blade_b-propeller_TolB-like"/>
</dbReference>
<evidence type="ECO:0000313" key="5">
    <source>
        <dbReference type="Proteomes" id="UP000280296"/>
    </source>
</evidence>
<reference evidence="4 5" key="2">
    <citation type="submission" date="2019-01" db="EMBL/GenBank/DDBJ databases">
        <title>Tautonia sociabilis, a novel thermotolerant planctomycete of Isosphaeraceae family, isolated from a 4000 m deep subterranean habitat.</title>
        <authorList>
            <person name="Kovaleva O.L."/>
            <person name="Elcheninov A.G."/>
            <person name="Van Heerden E."/>
            <person name="Toshchakov S.V."/>
            <person name="Novikov A."/>
            <person name="Bonch-Osmolovskaya E.A."/>
            <person name="Kublanov I.V."/>
        </authorList>
    </citation>
    <scope>NUCLEOTIDE SEQUENCE [LARGE SCALE GENOMIC DNA]</scope>
    <source>
        <strain evidence="4 5">GM2012</strain>
    </source>
</reference>
<reference evidence="4 5" key="1">
    <citation type="submission" date="2018-12" db="EMBL/GenBank/DDBJ databases">
        <authorList>
            <person name="Toschakov S.V."/>
        </authorList>
    </citation>
    <scope>NUCLEOTIDE SEQUENCE [LARGE SCALE GENOMIC DNA]</scope>
    <source>
        <strain evidence="4 5">GM2012</strain>
    </source>
</reference>
<evidence type="ECO:0000259" key="3">
    <source>
        <dbReference type="Pfam" id="PF23500"/>
    </source>
</evidence>
<dbReference type="InterPro" id="IPR011041">
    <property type="entry name" value="Quinoprot_gluc/sorb_DH_b-prop"/>
</dbReference>
<dbReference type="GO" id="GO:0016788">
    <property type="term" value="F:hydrolase activity, acting on ester bonds"/>
    <property type="evidence" value="ECO:0007669"/>
    <property type="project" value="UniProtKB-ARBA"/>
</dbReference>
<dbReference type="Gene3D" id="2.120.10.30">
    <property type="entry name" value="TolB, C-terminal domain"/>
    <property type="match status" value="1"/>
</dbReference>
<dbReference type="Gene3D" id="1.25.10.10">
    <property type="entry name" value="Leucine-rich Repeat Variant"/>
    <property type="match status" value="1"/>
</dbReference>
<dbReference type="SUPFAM" id="SSF48371">
    <property type="entry name" value="ARM repeat"/>
    <property type="match status" value="1"/>
</dbReference>
<organism evidence="4 5">
    <name type="scientific">Tautonia sociabilis</name>
    <dbReference type="NCBI Taxonomy" id="2080755"/>
    <lineage>
        <taxon>Bacteria</taxon>
        <taxon>Pseudomonadati</taxon>
        <taxon>Planctomycetota</taxon>
        <taxon>Planctomycetia</taxon>
        <taxon>Isosphaerales</taxon>
        <taxon>Isosphaeraceae</taxon>
        <taxon>Tautonia</taxon>
    </lineage>
</organism>
<keyword evidence="5" id="KW-1185">Reference proteome</keyword>
<dbReference type="InterPro" id="IPR013428">
    <property type="entry name" value="Membrane-bound_put_N"/>
</dbReference>
<evidence type="ECO:0000313" key="4">
    <source>
        <dbReference type="EMBL" id="RUL86143.1"/>
    </source>
</evidence>
<dbReference type="InterPro" id="IPR036514">
    <property type="entry name" value="SGNH_hydro_sf"/>
</dbReference>
<gene>
    <name evidence="4" type="ORF">TsocGM_17020</name>
</gene>
<dbReference type="PANTHER" id="PTHR33546:SF1">
    <property type="entry name" value="LARGE, MULTIFUNCTIONAL SECRETED PROTEIN"/>
    <property type="match status" value="1"/>
</dbReference>
<proteinExistence type="predicted"/>
<dbReference type="CDD" id="cd01834">
    <property type="entry name" value="SGNH_hydrolase_like_2"/>
    <property type="match status" value="1"/>
</dbReference>
<dbReference type="NCBIfam" id="TIGR02604">
    <property type="entry name" value="Piru_Ver_Nterm"/>
    <property type="match status" value="1"/>
</dbReference>
<accession>A0A432MH97</accession>
<dbReference type="InterPro" id="IPR055557">
    <property type="entry name" value="DUF7133"/>
</dbReference>
<evidence type="ECO:0000256" key="1">
    <source>
        <dbReference type="SAM" id="SignalP"/>
    </source>
</evidence>
<dbReference type="OrthoDB" id="228131at2"/>
<dbReference type="Pfam" id="PF23500">
    <property type="entry name" value="DUF7133"/>
    <property type="match status" value="1"/>
</dbReference>
<dbReference type="Proteomes" id="UP000280296">
    <property type="component" value="Unassembled WGS sequence"/>
</dbReference>
<dbReference type="InterPro" id="IPR011989">
    <property type="entry name" value="ARM-like"/>
</dbReference>
<feature type="chain" id="PRO_5019202539" evidence="1">
    <location>
        <begin position="18"/>
        <end position="880"/>
    </location>
</feature>
<dbReference type="EMBL" id="RYZH01000034">
    <property type="protein sequence ID" value="RUL86143.1"/>
    <property type="molecule type" value="Genomic_DNA"/>
</dbReference>
<dbReference type="InterPro" id="IPR013830">
    <property type="entry name" value="SGNH_hydro"/>
</dbReference>
<dbReference type="Pfam" id="PF13646">
    <property type="entry name" value="HEAT_2"/>
    <property type="match status" value="1"/>
</dbReference>
<feature type="signal peptide" evidence="1">
    <location>
        <begin position="1"/>
        <end position="17"/>
    </location>
</feature>
<feature type="domain" description="SGNH hydrolase-type esterase" evidence="2">
    <location>
        <begin position="57"/>
        <end position="226"/>
    </location>
</feature>
<name>A0A432MH97_9BACT</name>
<dbReference type="InterPro" id="IPR016024">
    <property type="entry name" value="ARM-type_fold"/>
</dbReference>
<feature type="domain" description="DUF7133" evidence="3">
    <location>
        <begin position="343"/>
        <end position="694"/>
    </location>
</feature>
<dbReference type="Pfam" id="PF13472">
    <property type="entry name" value="Lipase_GDSL_2"/>
    <property type="match status" value="1"/>
</dbReference>
<sequence length="880" mass="99060">MRATVAFWSALALATLATPVASDSRAEGPAPERLPLDKGDRIILIGNTLAERMQYFGHWETLLHSRFPELELVVRDLGWSADELTLRPRSKDFDDHGHTLEDEKPDVVIAAFGFNESFAGPEGLETFRRDLAAFIDETTTTPYNGEEPPTLVLLSPIAHEDLGRRTLPDGSKNNANLALYTDAMAEIARSKGVLFVDLFHPTKQGYAEDPEPWTFNGVHLTDAGYRKLAPILDEALFGPRPGPGSIAADLDALRAAVLEKNKQFFYDYRAINGYYIYGGRKEPFGVVNFPAEFAKLRKMIEVRDRRIWEIARGNKVPDQIDDSGTGAFVPIESNVKGPITITSPEETLATFELPEGYEINLFASEREFPDLKNPCQMAFDPKGRLWVTTMASYPMYLPGTPVDDKILILEDTDGDGTADKQITFARGLHVPTGLEIGDGGAYIAQQPNLLFARDTDGDDVADEYSYRLHGFDSADSHHSLSAFTWGPGGALYFQEGTFHHTQIETPYGPTRVKDAAVFRYEPLTEKVDIFVSYPFANPWGHTFDRWGQNFVADASGGANYYGTAFSGDVDYPRKHPPMQQFLVKQWRPTSGCELVSSRNFPEEAQGNYLLNNVIGFHGVLQYTMREEGSGFAADPVEPLLRSSDTNFRPVDLEFGPDGALYLVDWFNPLIGHMQHSIRDPNRDVNHGRIWRIRYTGKPLVDPAKIAGASIPELLDLLKTYEDRTRYRTRIELRSRDADQVMAALDPWIAELNRDDPDYWRQMLEALWVHQQFDVVDQDLLETVLRCPEPKARAAATRVLGYWRDRVDDPLGLLQTQVNDDHPRVRLEAVRALSFFKGEDAARAQEIALESLLHPQDYYLEYTLNETNATLSDRILKLGLE</sequence>
<dbReference type="SUPFAM" id="SSF52266">
    <property type="entry name" value="SGNH hydrolase"/>
    <property type="match status" value="1"/>
</dbReference>
<dbReference type="Gene3D" id="3.40.50.1110">
    <property type="entry name" value="SGNH hydrolase"/>
    <property type="match status" value="1"/>
</dbReference>
<comment type="caution">
    <text evidence="4">The sequence shown here is derived from an EMBL/GenBank/DDBJ whole genome shotgun (WGS) entry which is preliminary data.</text>
</comment>
<protein>
    <submittedName>
        <fullName evidence="4">Azurin</fullName>
    </submittedName>
</protein>
<dbReference type="PANTHER" id="PTHR33546">
    <property type="entry name" value="LARGE, MULTIFUNCTIONAL SECRETED PROTEIN-RELATED"/>
    <property type="match status" value="1"/>
</dbReference>
<keyword evidence="1" id="KW-0732">Signal</keyword>